<dbReference type="EMBL" id="JACHGW010000004">
    <property type="protein sequence ID" value="MBB6052157.1"/>
    <property type="molecule type" value="Genomic_DNA"/>
</dbReference>
<gene>
    <name evidence="2" type="ORF">HNQ39_003978</name>
</gene>
<dbReference type="RefSeq" id="WP_184200668.1">
    <property type="nucleotide sequence ID" value="NZ_JACHGW010000004.1"/>
</dbReference>
<accession>A0A7W9W914</accession>
<sequence>MNGDIALWTTYGAVLSIALVGGLMLSSFPKTRWERSLKVLGLGCKGAGIYRGRAIQVTRKGSLVSISIRTRNEARLFDELSSDTPVPALPWISELAAMQLSTLAFAQRVWDRWHIQLRDKTLQISCDTVRPERLRFLLDLACDLADGVDRFGEEQAPSRFVRRASV</sequence>
<keyword evidence="1" id="KW-0472">Membrane</keyword>
<keyword evidence="1" id="KW-1133">Transmembrane helix</keyword>
<evidence type="ECO:0000313" key="2">
    <source>
        <dbReference type="EMBL" id="MBB6052157.1"/>
    </source>
</evidence>
<comment type="caution">
    <text evidence="2">The sequence shown here is derived from an EMBL/GenBank/DDBJ whole genome shotgun (WGS) entry which is preliminary data.</text>
</comment>
<dbReference type="AlphaFoldDB" id="A0A7W9W914"/>
<reference evidence="2 3" key="1">
    <citation type="submission" date="2020-08" db="EMBL/GenBank/DDBJ databases">
        <title>Genomic Encyclopedia of Type Strains, Phase IV (KMG-IV): sequencing the most valuable type-strain genomes for metagenomic binning, comparative biology and taxonomic classification.</title>
        <authorList>
            <person name="Goeker M."/>
        </authorList>
    </citation>
    <scope>NUCLEOTIDE SEQUENCE [LARGE SCALE GENOMIC DNA]</scope>
    <source>
        <strain evidence="2 3">DSM 23562</strain>
    </source>
</reference>
<dbReference type="Proteomes" id="UP000520814">
    <property type="component" value="Unassembled WGS sequence"/>
</dbReference>
<protein>
    <submittedName>
        <fullName evidence="2">Uncharacterized protein</fullName>
    </submittedName>
</protein>
<proteinExistence type="predicted"/>
<evidence type="ECO:0000313" key="3">
    <source>
        <dbReference type="Proteomes" id="UP000520814"/>
    </source>
</evidence>
<keyword evidence="3" id="KW-1185">Reference proteome</keyword>
<name>A0A7W9W914_ARMRO</name>
<organism evidence="2 3">
    <name type="scientific">Armatimonas rosea</name>
    <dbReference type="NCBI Taxonomy" id="685828"/>
    <lineage>
        <taxon>Bacteria</taxon>
        <taxon>Bacillati</taxon>
        <taxon>Armatimonadota</taxon>
        <taxon>Armatimonadia</taxon>
        <taxon>Armatimonadales</taxon>
        <taxon>Armatimonadaceae</taxon>
        <taxon>Armatimonas</taxon>
    </lineage>
</organism>
<evidence type="ECO:0000256" key="1">
    <source>
        <dbReference type="SAM" id="Phobius"/>
    </source>
</evidence>
<feature type="transmembrane region" description="Helical" evidence="1">
    <location>
        <begin position="6"/>
        <end position="28"/>
    </location>
</feature>
<keyword evidence="1" id="KW-0812">Transmembrane</keyword>